<comment type="caution">
    <text evidence="1">The sequence shown here is derived from an EMBL/GenBank/DDBJ whole genome shotgun (WGS) entry which is preliminary data.</text>
</comment>
<evidence type="ECO:0000313" key="1">
    <source>
        <dbReference type="EMBL" id="CAJ0723451.1"/>
    </source>
</evidence>
<gene>
    <name evidence="1" type="ORF">R38712_01999</name>
</gene>
<dbReference type="EMBL" id="CATWFT010000004">
    <property type="protein sequence ID" value="CAJ0723451.1"/>
    <property type="molecule type" value="Genomic_DNA"/>
</dbReference>
<proteinExistence type="predicted"/>
<name>A0ABN9I1W6_RALPI</name>
<protein>
    <submittedName>
        <fullName evidence="1">Uncharacterized protein</fullName>
    </submittedName>
</protein>
<evidence type="ECO:0000313" key="2">
    <source>
        <dbReference type="Proteomes" id="UP001189303"/>
    </source>
</evidence>
<dbReference type="Proteomes" id="UP001189303">
    <property type="component" value="Unassembled WGS sequence"/>
</dbReference>
<keyword evidence="2" id="KW-1185">Reference proteome</keyword>
<accession>A0ABN9I1W6</accession>
<organism evidence="1 2">
    <name type="scientific">Ralstonia pickettii</name>
    <name type="common">Burkholderia pickettii</name>
    <dbReference type="NCBI Taxonomy" id="329"/>
    <lineage>
        <taxon>Bacteria</taxon>
        <taxon>Pseudomonadati</taxon>
        <taxon>Pseudomonadota</taxon>
        <taxon>Betaproteobacteria</taxon>
        <taxon>Burkholderiales</taxon>
        <taxon>Burkholderiaceae</taxon>
        <taxon>Ralstonia</taxon>
    </lineage>
</organism>
<sequence length="32" mass="3695">MALLPPSFPPRLSAEDFCLECMNTGKDWHLQF</sequence>
<reference evidence="1 2" key="1">
    <citation type="submission" date="2023-07" db="EMBL/GenBank/DDBJ databases">
        <authorList>
            <person name="Peeters C."/>
        </authorList>
    </citation>
    <scope>NUCLEOTIDE SEQUENCE [LARGE SCALE GENOMIC DNA]</scope>
    <source>
        <strain evidence="1 2">R-38712</strain>
    </source>
</reference>